<reference evidence="4 5" key="1">
    <citation type="journal article" date="2019" name="Sci. Rep.">
        <title>Comparative genomics of chytrid fungi reveal insights into the obligate biotrophic and pathogenic lifestyle of Synchytrium endobioticum.</title>
        <authorList>
            <person name="van de Vossenberg B.T.L.H."/>
            <person name="Warris S."/>
            <person name="Nguyen H.D.T."/>
            <person name="van Gent-Pelzer M.P.E."/>
            <person name="Joly D.L."/>
            <person name="van de Geest H.C."/>
            <person name="Bonants P.J.M."/>
            <person name="Smith D.S."/>
            <person name="Levesque C.A."/>
            <person name="van der Lee T.A.J."/>
        </authorList>
    </citation>
    <scope>NUCLEOTIDE SEQUENCE [LARGE SCALE GENOMIC DNA]</scope>
    <source>
        <strain evidence="2 5">LEV6574</strain>
        <strain evidence="3 4">MB42</strain>
    </source>
</reference>
<feature type="compositionally biased region" description="Basic and acidic residues" evidence="1">
    <location>
        <begin position="192"/>
        <end position="204"/>
    </location>
</feature>
<feature type="compositionally biased region" description="Polar residues" evidence="1">
    <location>
        <begin position="415"/>
        <end position="430"/>
    </location>
</feature>
<evidence type="ECO:0000313" key="5">
    <source>
        <dbReference type="Proteomes" id="UP000320475"/>
    </source>
</evidence>
<feature type="compositionally biased region" description="Basic residues" evidence="1">
    <location>
        <begin position="168"/>
        <end position="184"/>
    </location>
</feature>
<dbReference type="AlphaFoldDB" id="A0A507CR76"/>
<dbReference type="PRINTS" id="PR00929">
    <property type="entry name" value="ATHOOK"/>
</dbReference>
<feature type="region of interest" description="Disordered" evidence="1">
    <location>
        <begin position="321"/>
        <end position="387"/>
    </location>
</feature>
<sequence>MATVTHRPFALPGVAASTSTFRAPAPSEPLPHHFLQYRASDAPNPCTALRGASSSSPDMNVSIPAHASSSLSHTTPAAITAAEAALLLKTMETKQSLQKKAELQKIARTLRARLGLAHLKVKHGCVEKPFKQVKSAYLAQIKESRRIRKVSRIINGYASPNPFLVSNSKKKPGRTRKSPTRRTGKPANSSGEDQHGAVRTHASDEGSDEYSPTAADKLNVPAISRVLSNPARYPKTKRLKALHGEAQDVRQNASRRLKELRALSTHVASGIASNTFVESSRVAMANAEATHLANHFQATHSTNSPTVSFFFGQPSSTPAAHTTLSYKDKDLGHSTATGSVSRGRPRGRPRGRGVAKTNSTPRPSTYVPTGRPRGRPKGSGKAAKLAMLQAEEEAAAQLAMLRASRQATEPVPEVSVTQGPSENMSATLAG</sequence>
<dbReference type="EMBL" id="QEAM01000309">
    <property type="protein sequence ID" value="TPX41649.1"/>
    <property type="molecule type" value="Genomic_DNA"/>
</dbReference>
<feature type="compositionally biased region" description="Basic residues" evidence="1">
    <location>
        <begin position="343"/>
        <end position="353"/>
    </location>
</feature>
<dbReference type="VEuPathDB" id="FungiDB:SeMB42_g01888"/>
<dbReference type="EMBL" id="QEAN01000053">
    <property type="protein sequence ID" value="TPX51530.1"/>
    <property type="molecule type" value="Genomic_DNA"/>
</dbReference>
<evidence type="ECO:0000313" key="4">
    <source>
        <dbReference type="Proteomes" id="UP000317494"/>
    </source>
</evidence>
<comment type="caution">
    <text evidence="2">The sequence shown here is derived from an EMBL/GenBank/DDBJ whole genome shotgun (WGS) entry which is preliminary data.</text>
</comment>
<keyword evidence="4" id="KW-1185">Reference proteome</keyword>
<dbReference type="InterPro" id="IPR017956">
    <property type="entry name" value="AT_hook_DNA-bd_motif"/>
</dbReference>
<proteinExistence type="predicted"/>
<feature type="region of interest" description="Disordered" evidence="1">
    <location>
        <begin position="400"/>
        <end position="430"/>
    </location>
</feature>
<feature type="compositionally biased region" description="Polar residues" evidence="1">
    <location>
        <begin position="356"/>
        <end position="367"/>
    </location>
</feature>
<accession>A0A507CR76</accession>
<gene>
    <name evidence="2" type="ORF">SeLEV6574_g05981</name>
    <name evidence="3" type="ORF">SeMB42_g01888</name>
</gene>
<name>A0A507CR76_9FUNG</name>
<dbReference type="GO" id="GO:0003677">
    <property type="term" value="F:DNA binding"/>
    <property type="evidence" value="ECO:0007669"/>
    <property type="project" value="InterPro"/>
</dbReference>
<evidence type="ECO:0000256" key="1">
    <source>
        <dbReference type="SAM" id="MobiDB-lite"/>
    </source>
</evidence>
<evidence type="ECO:0000313" key="2">
    <source>
        <dbReference type="EMBL" id="TPX41649.1"/>
    </source>
</evidence>
<feature type="region of interest" description="Disordered" evidence="1">
    <location>
        <begin position="161"/>
        <end position="215"/>
    </location>
</feature>
<protein>
    <submittedName>
        <fullName evidence="2">Uncharacterized protein</fullName>
    </submittedName>
</protein>
<dbReference type="Proteomes" id="UP000317494">
    <property type="component" value="Unassembled WGS sequence"/>
</dbReference>
<organism evidence="2 5">
    <name type="scientific">Synchytrium endobioticum</name>
    <dbReference type="NCBI Taxonomy" id="286115"/>
    <lineage>
        <taxon>Eukaryota</taxon>
        <taxon>Fungi</taxon>
        <taxon>Fungi incertae sedis</taxon>
        <taxon>Chytridiomycota</taxon>
        <taxon>Chytridiomycota incertae sedis</taxon>
        <taxon>Chytridiomycetes</taxon>
        <taxon>Synchytriales</taxon>
        <taxon>Synchytriaceae</taxon>
        <taxon>Synchytrium</taxon>
    </lineage>
</organism>
<dbReference type="Proteomes" id="UP000320475">
    <property type="component" value="Unassembled WGS sequence"/>
</dbReference>
<evidence type="ECO:0000313" key="3">
    <source>
        <dbReference type="EMBL" id="TPX51530.1"/>
    </source>
</evidence>